<dbReference type="PANTHER" id="PTHR13173">
    <property type="entry name" value="WW DOMAIN BINDING PROTEIN 4"/>
    <property type="match status" value="1"/>
</dbReference>
<accession>A0A976MFI2</accession>
<proteinExistence type="predicted"/>
<dbReference type="Proteomes" id="UP000244811">
    <property type="component" value="Chromosome 4"/>
</dbReference>
<evidence type="ECO:0000259" key="2">
    <source>
        <dbReference type="PROSITE" id="PS50020"/>
    </source>
</evidence>
<evidence type="ECO:0000313" key="4">
    <source>
        <dbReference type="Proteomes" id="UP000244811"/>
    </source>
</evidence>
<feature type="compositionally biased region" description="Acidic residues" evidence="1">
    <location>
        <begin position="267"/>
        <end position="278"/>
    </location>
</feature>
<dbReference type="InterPro" id="IPR001202">
    <property type="entry name" value="WW_dom"/>
</dbReference>
<gene>
    <name evidence="3" type="ORF">MACK_003016</name>
</gene>
<name>A0A976MFI2_THEOR</name>
<dbReference type="GO" id="GO:0003723">
    <property type="term" value="F:RNA binding"/>
    <property type="evidence" value="ECO:0007669"/>
    <property type="project" value="TreeGrafter"/>
</dbReference>
<protein>
    <recommendedName>
        <fullName evidence="2">WW domain-containing protein</fullName>
    </recommendedName>
</protein>
<evidence type="ECO:0000256" key="1">
    <source>
        <dbReference type="SAM" id="MobiDB-lite"/>
    </source>
</evidence>
<evidence type="ECO:0000313" key="3">
    <source>
        <dbReference type="EMBL" id="UKK02918.2"/>
    </source>
</evidence>
<dbReference type="EMBL" id="CP056072">
    <property type="protein sequence ID" value="UKK02918.2"/>
    <property type="molecule type" value="Genomic_DNA"/>
</dbReference>
<organism evidence="3 4">
    <name type="scientific">Theileria orientalis</name>
    <dbReference type="NCBI Taxonomy" id="68886"/>
    <lineage>
        <taxon>Eukaryota</taxon>
        <taxon>Sar</taxon>
        <taxon>Alveolata</taxon>
        <taxon>Apicomplexa</taxon>
        <taxon>Aconoidasida</taxon>
        <taxon>Piroplasmida</taxon>
        <taxon>Theileriidae</taxon>
        <taxon>Theileria</taxon>
    </lineage>
</organism>
<dbReference type="InterPro" id="IPR040023">
    <property type="entry name" value="WBP4"/>
</dbReference>
<sequence length="837" mass="98392">MTDYWVSTKKHYCEVCKCWVSGHLQNITRHESSIRHISTLRNKMMESHRRKTRKKKQDKFEEEEMKRLNTITLDNPAPAENNSSLPYMNDLFTYRPLMQPPLDFEAEKKRISKSINRTLAGYEEPEHVDLNYNPTRWIATIDQDDGSLVYYNNMTGVRTKTKPKDFDGVIPSTAAHLTTNWTLKFDPFKGRRYYHNMDTGEIRWIDETIMTEMPSPLQYGAQNEVVRSQNKADNGSYIHFNVKCELKIPEQPQIQVKIQQNNKGEGTEELETKEEENYEPPNNELNNLSGPVIGQWEVVNPRETVFSHWVENTDMFVNPEQSHHLHGKFKTNLMMTLEPLVGNDYQEEPVVKQNTEDEEKKVKNSELRKVLGSRPNKAQENKLDKLISYDSKYNYKVFNLKHVENLLNIDFLRLSPSEYIKIFKLFNKNMYYDQRIYYSLYMSLYDKIPYFDFDELIKLIEYITPFAHFKGNVDEFDSRYLFTHVKDEASETQCSDIVTYDYKNSELHKIQKNIVKEITDSIENRLKFNLNIERDERFKINLSCLNSLNRLGFMTQWKARLQLSEEIVEYLFNKIDSCTLFDSEKISLKETLKSLNNVCDTISQKCIHIICKKIKSKEYKIIHKNEWDCINLTIVDNVELALSYYSKVDIQILKFIEEYWEKVESYMFSGLKSEEICVLNLICDVCNNVSGIYNRLVQDLSSSDIIAELDSFLSIHYKTLYASKFLKCIDHKLLKNKNPMENVYTHLRESVLKLFIEHKNRLSTRNQGIIISLMCESNSSKFSRSVEDKQGTASPILKNEVDTVDVLRSIHFNLAKCGELSLLDCLNVRIRAEMKIM</sequence>
<feature type="region of interest" description="Disordered" evidence="1">
    <location>
        <begin position="260"/>
        <end position="289"/>
    </location>
</feature>
<dbReference type="PANTHER" id="PTHR13173:SF10">
    <property type="entry name" value="WW DOMAIN-BINDING PROTEIN 4"/>
    <property type="match status" value="1"/>
</dbReference>
<dbReference type="PROSITE" id="PS50020">
    <property type="entry name" value="WW_DOMAIN_2"/>
    <property type="match status" value="1"/>
</dbReference>
<dbReference type="GO" id="GO:0071011">
    <property type="term" value="C:precatalytic spliceosome"/>
    <property type="evidence" value="ECO:0007669"/>
    <property type="project" value="TreeGrafter"/>
</dbReference>
<dbReference type="GO" id="GO:0000398">
    <property type="term" value="P:mRNA splicing, via spliceosome"/>
    <property type="evidence" value="ECO:0007669"/>
    <property type="project" value="InterPro"/>
</dbReference>
<reference evidence="3" key="1">
    <citation type="submission" date="2022-07" db="EMBL/GenBank/DDBJ databases">
        <title>Evaluation of T. orientalis genome assembly methods using nanopore sequencing and analysis of variation between genomes.</title>
        <authorList>
            <person name="Yam J."/>
            <person name="Micallef M.L."/>
            <person name="Liu M."/>
            <person name="Djordjevic S.P."/>
            <person name="Bogema D.R."/>
            <person name="Jenkins C."/>
        </authorList>
    </citation>
    <scope>NUCLEOTIDE SEQUENCE</scope>
    <source>
        <strain evidence="3">Goon Nure</strain>
    </source>
</reference>
<dbReference type="AlphaFoldDB" id="A0A976MFI2"/>
<feature type="domain" description="WW" evidence="2">
    <location>
        <begin position="175"/>
        <end position="209"/>
    </location>
</feature>
<dbReference type="Gene3D" id="2.20.70.10">
    <property type="match status" value="1"/>
</dbReference>